<accession>A0A5N5CVB4</accession>
<dbReference type="AlphaFoldDB" id="A0A5N5CVB4"/>
<dbReference type="PANTHER" id="PTHR47843">
    <property type="entry name" value="BTB DOMAIN-CONTAINING PROTEIN-RELATED"/>
    <property type="match status" value="1"/>
</dbReference>
<gene>
    <name evidence="2" type="ORF">DBV05_g12041</name>
</gene>
<dbReference type="Proteomes" id="UP000325902">
    <property type="component" value="Unassembled WGS sequence"/>
</dbReference>
<reference evidence="2 3" key="1">
    <citation type="journal article" date="2019" name="Sci. Rep.">
        <title>A multi-omics analysis of the grapevine pathogen Lasiodiplodia theobromae reveals that temperature affects the expression of virulence- and pathogenicity-related genes.</title>
        <authorList>
            <person name="Felix C."/>
            <person name="Meneses R."/>
            <person name="Goncalves M.F.M."/>
            <person name="Tilleman L."/>
            <person name="Duarte A.S."/>
            <person name="Jorrin-Novo J.V."/>
            <person name="Van de Peer Y."/>
            <person name="Deforce D."/>
            <person name="Van Nieuwerburgh F."/>
            <person name="Esteves A.C."/>
            <person name="Alves A."/>
        </authorList>
    </citation>
    <scope>NUCLEOTIDE SEQUENCE [LARGE SCALE GENOMIC DNA]</scope>
    <source>
        <strain evidence="2 3">LA-SOL3</strain>
    </source>
</reference>
<protein>
    <recommendedName>
        <fullName evidence="1">BTB domain-containing protein</fullName>
    </recommendedName>
</protein>
<feature type="domain" description="BTB" evidence="1">
    <location>
        <begin position="1"/>
        <end position="75"/>
    </location>
</feature>
<dbReference type="OrthoDB" id="6359816at2759"/>
<comment type="caution">
    <text evidence="2">The sequence shown here is derived from an EMBL/GenBank/DDBJ whole genome shotgun (WGS) entry which is preliminary data.</text>
</comment>
<dbReference type="Gene3D" id="3.30.710.10">
    <property type="entry name" value="Potassium Channel Kv1.1, Chain A"/>
    <property type="match status" value="1"/>
</dbReference>
<dbReference type="SUPFAM" id="SSF54695">
    <property type="entry name" value="POZ domain"/>
    <property type="match status" value="1"/>
</dbReference>
<keyword evidence="3" id="KW-1185">Reference proteome</keyword>
<dbReference type="Pfam" id="PF00651">
    <property type="entry name" value="BTB"/>
    <property type="match status" value="1"/>
</dbReference>
<evidence type="ECO:0000313" key="2">
    <source>
        <dbReference type="EMBL" id="KAB2569283.1"/>
    </source>
</evidence>
<sequence length="238" mass="26905">MPSNDFIKAQQLTLDGASRHFDTGLYSDLRIKDSNGHEYAVHRNITGVIDLEHHDPDAVKAMLEFMYTGFYKIADDEIGMMQIARIYALGEMYCVSELKEVAATQFKELSSTRWNHADFANAVKIIYDSIPSGSGVCAIRETAVSVIVEHYINLLDKPEFQTILEDFGALGMDILRVMASRKFKAPKKSKKYNCPGRYLTSPHEFIQDLDIKSRSGSYYCSTCGDYFSYSGLQLVEED</sequence>
<dbReference type="PROSITE" id="PS50097">
    <property type="entry name" value="BTB"/>
    <property type="match status" value="1"/>
</dbReference>
<dbReference type="CDD" id="cd18186">
    <property type="entry name" value="BTB_POZ_ZBTB_KLHL-like"/>
    <property type="match status" value="1"/>
</dbReference>
<dbReference type="EMBL" id="VCHE01000205">
    <property type="protein sequence ID" value="KAB2569283.1"/>
    <property type="molecule type" value="Genomic_DNA"/>
</dbReference>
<evidence type="ECO:0000259" key="1">
    <source>
        <dbReference type="PROSITE" id="PS50097"/>
    </source>
</evidence>
<dbReference type="InterPro" id="IPR011333">
    <property type="entry name" value="SKP1/BTB/POZ_sf"/>
</dbReference>
<proteinExistence type="predicted"/>
<dbReference type="InterPro" id="IPR000210">
    <property type="entry name" value="BTB/POZ_dom"/>
</dbReference>
<dbReference type="PANTHER" id="PTHR47843:SF5">
    <property type="entry name" value="BTB_POZ DOMAIN PROTEIN"/>
    <property type="match status" value="1"/>
</dbReference>
<organism evidence="2 3">
    <name type="scientific">Lasiodiplodia theobromae</name>
    <dbReference type="NCBI Taxonomy" id="45133"/>
    <lineage>
        <taxon>Eukaryota</taxon>
        <taxon>Fungi</taxon>
        <taxon>Dikarya</taxon>
        <taxon>Ascomycota</taxon>
        <taxon>Pezizomycotina</taxon>
        <taxon>Dothideomycetes</taxon>
        <taxon>Dothideomycetes incertae sedis</taxon>
        <taxon>Botryosphaeriales</taxon>
        <taxon>Botryosphaeriaceae</taxon>
        <taxon>Lasiodiplodia</taxon>
    </lineage>
</organism>
<name>A0A5N5CVB4_9PEZI</name>
<evidence type="ECO:0000313" key="3">
    <source>
        <dbReference type="Proteomes" id="UP000325902"/>
    </source>
</evidence>